<protein>
    <submittedName>
        <fullName evidence="6">Uncharacterized protein</fullName>
    </submittedName>
</protein>
<organism evidence="6 7">
    <name type="scientific">Carpinus fangiana</name>
    <dbReference type="NCBI Taxonomy" id="176857"/>
    <lineage>
        <taxon>Eukaryota</taxon>
        <taxon>Viridiplantae</taxon>
        <taxon>Streptophyta</taxon>
        <taxon>Embryophyta</taxon>
        <taxon>Tracheophyta</taxon>
        <taxon>Spermatophyta</taxon>
        <taxon>Magnoliopsida</taxon>
        <taxon>eudicotyledons</taxon>
        <taxon>Gunneridae</taxon>
        <taxon>Pentapetalae</taxon>
        <taxon>rosids</taxon>
        <taxon>fabids</taxon>
        <taxon>Fagales</taxon>
        <taxon>Betulaceae</taxon>
        <taxon>Carpinus</taxon>
    </lineage>
</organism>
<evidence type="ECO:0000256" key="1">
    <source>
        <dbReference type="ARBA" id="ARBA00004239"/>
    </source>
</evidence>
<dbReference type="OrthoDB" id="1436365at2759"/>
<dbReference type="Proteomes" id="UP000327013">
    <property type="component" value="Chromosome 2"/>
</dbReference>
<feature type="region of interest" description="Disordered" evidence="4">
    <location>
        <begin position="37"/>
        <end position="130"/>
    </location>
</feature>
<evidence type="ECO:0000313" key="6">
    <source>
        <dbReference type="EMBL" id="KAE8007869.1"/>
    </source>
</evidence>
<reference evidence="6 7" key="1">
    <citation type="submission" date="2019-06" db="EMBL/GenBank/DDBJ databases">
        <title>A chromosomal-level reference genome of Carpinus fangiana (Coryloideae, Betulaceae).</title>
        <authorList>
            <person name="Yang X."/>
            <person name="Wang Z."/>
            <person name="Zhang L."/>
            <person name="Hao G."/>
            <person name="Liu J."/>
            <person name="Yang Y."/>
        </authorList>
    </citation>
    <scope>NUCLEOTIDE SEQUENCE [LARGE SCALE GENOMIC DNA]</scope>
    <source>
        <strain evidence="6">Cfa_2016G</strain>
        <tissue evidence="6">Leaf</tissue>
    </source>
</reference>
<dbReference type="AlphaFoldDB" id="A0A5N6QPI2"/>
<feature type="compositionally biased region" description="Basic and acidic residues" evidence="4">
    <location>
        <begin position="195"/>
        <end position="210"/>
    </location>
</feature>
<proteinExistence type="predicted"/>
<dbReference type="PANTHER" id="PTHR33599:SF13">
    <property type="entry name" value="FORMIN-LIKE PROTEIN 20"/>
    <property type="match status" value="1"/>
</dbReference>
<dbReference type="EMBL" id="CM017322">
    <property type="protein sequence ID" value="KAE8007869.1"/>
    <property type="molecule type" value="Genomic_DNA"/>
</dbReference>
<accession>A0A5N6QPI2</accession>
<evidence type="ECO:0000256" key="5">
    <source>
        <dbReference type="SAM" id="SignalP"/>
    </source>
</evidence>
<sequence length="210" mass="22467">MEIANQKLMFMGMVALVFVVATFPTDARKLDEADDVSLTPPKHLHYGMLPKGVPVPPSGPSKRSSSPSPPPHQLHYGMLPKGVPIPPSGPSKRSSSYSPPPPPRRLHYGLLPKVVPVSPPGPSKRTNIPSPPPPHWFVIVFHGLFKGPVPPSAPNVDSFYVNGRGPDPPSAPNAASFYVNGRGPDPPSAPNAARGSKDELLFSTKEDNNY</sequence>
<gene>
    <name evidence="6" type="ORF">FH972_004430</name>
</gene>
<evidence type="ECO:0000256" key="2">
    <source>
        <dbReference type="ARBA" id="ARBA00022525"/>
    </source>
</evidence>
<keyword evidence="7" id="KW-1185">Reference proteome</keyword>
<comment type="subcellular location">
    <subcellularLocation>
        <location evidence="1">Secreted</location>
        <location evidence="1">Extracellular space</location>
    </subcellularLocation>
</comment>
<keyword evidence="2" id="KW-0964">Secreted</keyword>
<feature type="signal peptide" evidence="5">
    <location>
        <begin position="1"/>
        <end position="27"/>
    </location>
</feature>
<evidence type="ECO:0000256" key="3">
    <source>
        <dbReference type="ARBA" id="ARBA00022729"/>
    </source>
</evidence>
<feature type="region of interest" description="Disordered" evidence="4">
    <location>
        <begin position="167"/>
        <end position="210"/>
    </location>
</feature>
<dbReference type="InterPro" id="IPR039639">
    <property type="entry name" value="IDA-like"/>
</dbReference>
<evidence type="ECO:0000256" key="4">
    <source>
        <dbReference type="SAM" id="MobiDB-lite"/>
    </source>
</evidence>
<name>A0A5N6QPI2_9ROSI</name>
<feature type="chain" id="PRO_5024399266" evidence="5">
    <location>
        <begin position="28"/>
        <end position="210"/>
    </location>
</feature>
<evidence type="ECO:0000313" key="7">
    <source>
        <dbReference type="Proteomes" id="UP000327013"/>
    </source>
</evidence>
<dbReference type="GO" id="GO:0010227">
    <property type="term" value="P:floral organ abscission"/>
    <property type="evidence" value="ECO:0007669"/>
    <property type="project" value="InterPro"/>
</dbReference>
<keyword evidence="3 5" id="KW-0732">Signal</keyword>
<dbReference type="GO" id="GO:0005576">
    <property type="term" value="C:extracellular region"/>
    <property type="evidence" value="ECO:0007669"/>
    <property type="project" value="UniProtKB-SubCell"/>
</dbReference>
<dbReference type="PANTHER" id="PTHR33599">
    <property type="entry name" value="PROTEIN IDA-LIKE 5"/>
    <property type="match status" value="1"/>
</dbReference>